<feature type="compositionally biased region" description="Basic and acidic residues" evidence="1">
    <location>
        <begin position="44"/>
        <end position="90"/>
    </location>
</feature>
<keyword evidence="3" id="KW-1185">Reference proteome</keyword>
<dbReference type="SUPFAM" id="SSF57997">
    <property type="entry name" value="Tropomyosin"/>
    <property type="match status" value="1"/>
</dbReference>
<protein>
    <submittedName>
        <fullName evidence="2">Uncharacterized protein</fullName>
    </submittedName>
</protein>
<dbReference type="EMBL" id="KN847317">
    <property type="protein sequence ID" value="KIW60504.1"/>
    <property type="molecule type" value="Genomic_DNA"/>
</dbReference>
<dbReference type="AlphaFoldDB" id="A0A0D2FK67"/>
<feature type="compositionally biased region" description="Basic and acidic residues" evidence="1">
    <location>
        <begin position="231"/>
        <end position="248"/>
    </location>
</feature>
<dbReference type="RefSeq" id="XP_013321088.1">
    <property type="nucleotide sequence ID" value="XM_013465634.1"/>
</dbReference>
<dbReference type="GeneID" id="25322626"/>
<reference evidence="2 3" key="1">
    <citation type="submission" date="2015-01" db="EMBL/GenBank/DDBJ databases">
        <title>The Genome Sequence of Exophiala xenobiotica CBS118157.</title>
        <authorList>
            <consortium name="The Broad Institute Genomics Platform"/>
            <person name="Cuomo C."/>
            <person name="de Hoog S."/>
            <person name="Gorbushina A."/>
            <person name="Stielow B."/>
            <person name="Teixiera M."/>
            <person name="Abouelleil A."/>
            <person name="Chapman S.B."/>
            <person name="Priest M."/>
            <person name="Young S.K."/>
            <person name="Wortman J."/>
            <person name="Nusbaum C."/>
            <person name="Birren B."/>
        </authorList>
    </citation>
    <scope>NUCLEOTIDE SEQUENCE [LARGE SCALE GENOMIC DNA]</scope>
    <source>
        <strain evidence="2 3">CBS 118157</strain>
    </source>
</reference>
<evidence type="ECO:0000256" key="1">
    <source>
        <dbReference type="SAM" id="MobiDB-lite"/>
    </source>
</evidence>
<dbReference type="HOGENOM" id="CLU_801765_0_0_1"/>
<dbReference type="OrthoDB" id="4161297at2759"/>
<sequence>MECPTSELQKTNYPANDVTASNSSSESRLKSSYIQTRLDRSKKRQDDLNQKMAEAKQKEGNSRRQIEELRNKQEQVKSRHSGEETAFENARKEFEAARARLNSKEDALQRVQDEIENYAKSIKEEEKSVADSQANQGRIDHEIRELHAMQGRAARQAEVLDLRAFEISALVEHAHSNKGFLAKLNRIAQGTATETMYKDLQSELWAKSTGASKEELTNLVATELLPKIDQKATVDKDPQTTAKVDAHNRAGRKRKTVVANLQSLSQSETDSDGYYLEDSDEELVDSRRGRRAQLFQRAQKDKAERDFRYSKRAKHQPYYTEPVVLEIDTGALNAFEELPGKSNMTG</sequence>
<organism evidence="2 3">
    <name type="scientific">Exophiala xenobiotica</name>
    <dbReference type="NCBI Taxonomy" id="348802"/>
    <lineage>
        <taxon>Eukaryota</taxon>
        <taxon>Fungi</taxon>
        <taxon>Dikarya</taxon>
        <taxon>Ascomycota</taxon>
        <taxon>Pezizomycotina</taxon>
        <taxon>Eurotiomycetes</taxon>
        <taxon>Chaetothyriomycetidae</taxon>
        <taxon>Chaetothyriales</taxon>
        <taxon>Herpotrichiellaceae</taxon>
        <taxon>Exophiala</taxon>
    </lineage>
</organism>
<feature type="compositionally biased region" description="Polar residues" evidence="1">
    <location>
        <begin position="1"/>
        <end position="20"/>
    </location>
</feature>
<dbReference type="Proteomes" id="UP000054342">
    <property type="component" value="Unassembled WGS sequence"/>
</dbReference>
<evidence type="ECO:0000313" key="2">
    <source>
        <dbReference type="EMBL" id="KIW60504.1"/>
    </source>
</evidence>
<accession>A0A0D2FK67</accession>
<gene>
    <name evidence="2" type="ORF">PV05_00718</name>
</gene>
<feature type="region of interest" description="Disordered" evidence="1">
    <location>
        <begin position="1"/>
        <end position="90"/>
    </location>
</feature>
<name>A0A0D2FK67_9EURO</name>
<feature type="compositionally biased region" description="Low complexity" evidence="1">
    <location>
        <begin position="21"/>
        <end position="32"/>
    </location>
</feature>
<feature type="region of interest" description="Disordered" evidence="1">
    <location>
        <begin position="231"/>
        <end position="256"/>
    </location>
</feature>
<proteinExistence type="predicted"/>
<evidence type="ECO:0000313" key="3">
    <source>
        <dbReference type="Proteomes" id="UP000054342"/>
    </source>
</evidence>